<dbReference type="Gene3D" id="2.170.270.10">
    <property type="entry name" value="SET domain"/>
    <property type="match status" value="1"/>
</dbReference>
<evidence type="ECO:0000259" key="9">
    <source>
        <dbReference type="PROSITE" id="PS50280"/>
    </source>
</evidence>
<evidence type="ECO:0000256" key="1">
    <source>
        <dbReference type="ARBA" id="ARBA00004123"/>
    </source>
</evidence>
<feature type="domain" description="SET" evidence="9">
    <location>
        <begin position="390"/>
        <end position="512"/>
    </location>
</feature>
<dbReference type="VEuPathDB" id="FungiDB:KRP22_1198"/>
<protein>
    <recommendedName>
        <fullName evidence="9">SET domain-containing protein</fullName>
    </recommendedName>
</protein>
<dbReference type="EMBL" id="DS566125">
    <property type="status" value="NOT_ANNOTATED_CDS"/>
    <property type="molecule type" value="Genomic_DNA"/>
</dbReference>
<feature type="region of interest" description="Disordered" evidence="8">
    <location>
        <begin position="200"/>
        <end position="228"/>
    </location>
</feature>
<keyword evidence="5" id="KW-0808">Transferase</keyword>
<reference evidence="10" key="2">
    <citation type="submission" date="2015-06" db="UniProtKB">
        <authorList>
            <consortium name="EnsemblProtists"/>
        </authorList>
    </citation>
    <scope>IDENTIFICATION</scope>
    <source>
        <strain evidence="10">Pr102</strain>
    </source>
</reference>
<reference evidence="11" key="1">
    <citation type="journal article" date="2006" name="Science">
        <title>Phytophthora genome sequences uncover evolutionary origins and mechanisms of pathogenesis.</title>
        <authorList>
            <person name="Tyler B.M."/>
            <person name="Tripathy S."/>
            <person name="Zhang X."/>
            <person name="Dehal P."/>
            <person name="Jiang R.H."/>
            <person name="Aerts A."/>
            <person name="Arredondo F.D."/>
            <person name="Baxter L."/>
            <person name="Bensasson D."/>
            <person name="Beynon J.L."/>
            <person name="Chapman J."/>
            <person name="Damasceno C.M."/>
            <person name="Dorrance A.E."/>
            <person name="Dou D."/>
            <person name="Dickerman A.W."/>
            <person name="Dubchak I.L."/>
            <person name="Garbelotto M."/>
            <person name="Gijzen M."/>
            <person name="Gordon S.G."/>
            <person name="Govers F."/>
            <person name="Grunwald N.J."/>
            <person name="Huang W."/>
            <person name="Ivors K.L."/>
            <person name="Jones R.W."/>
            <person name="Kamoun S."/>
            <person name="Krampis K."/>
            <person name="Lamour K.H."/>
            <person name="Lee M.K."/>
            <person name="McDonald W.H."/>
            <person name="Medina M."/>
            <person name="Meijer H.J."/>
            <person name="Nordberg E.K."/>
            <person name="Maclean D.J."/>
            <person name="Ospina-Giraldo M.D."/>
            <person name="Morris P.F."/>
            <person name="Phuntumart V."/>
            <person name="Putnam N.H."/>
            <person name="Rash S."/>
            <person name="Rose J.K."/>
            <person name="Sakihama Y."/>
            <person name="Salamov A.A."/>
            <person name="Savidor A."/>
            <person name="Scheuring C.F."/>
            <person name="Smith B.M."/>
            <person name="Sobral B.W."/>
            <person name="Terry A."/>
            <person name="Torto-Alalibo T.A."/>
            <person name="Win J."/>
            <person name="Xu Z."/>
            <person name="Zhang H."/>
            <person name="Grigoriev I.V."/>
            <person name="Rokhsar D.S."/>
            <person name="Boore J.L."/>
        </authorList>
    </citation>
    <scope>NUCLEOTIDE SEQUENCE [LARGE SCALE GENOMIC DNA]</scope>
    <source>
        <strain evidence="11">Pr102</strain>
    </source>
</reference>
<evidence type="ECO:0000256" key="3">
    <source>
        <dbReference type="ARBA" id="ARBA00022454"/>
    </source>
</evidence>
<keyword evidence="4" id="KW-0489">Methyltransferase</keyword>
<evidence type="ECO:0000256" key="6">
    <source>
        <dbReference type="ARBA" id="ARBA00022691"/>
    </source>
</evidence>
<evidence type="ECO:0000313" key="11">
    <source>
        <dbReference type="Proteomes" id="UP000005238"/>
    </source>
</evidence>
<evidence type="ECO:0000313" key="10">
    <source>
        <dbReference type="EnsemblProtists" id="Phyra84891"/>
    </source>
</evidence>
<sequence length="533" mass="58560">MAGLSASQLPPATLVAGDTIEYFSRCFVWGRREGHRVAVVTRVDDSPEEDFPIDVDTREVIPKDMMMKRVLDRFGVPVEAEVRTWRKLRTYNLVSGSFRAPSRAIALKEALENAVKASVEALHDLLPRVREEIVPESPLSDCGSSPVPGTGDDPSSTCIFDMTTPPVPTAPTACPDNHCVSEESGESTGGHEVIDLVSTQEDARETSSGSEAPDVLTSSAKEGVRVETSNGQIPNRYARAQIRHQGKDRHGVKKRSRKRRDLARCAVTRSGSKVHHARTVKAVSIKQQLRSPEIKARLENLKARRFMFSPSPLVIPSSHVEEAPWPPGIERTTECRSNGVAFRDIGAFDLCGCVGDCFLDVCKNVESATFCTPSCCSLDARCSNAPRTLETLKLFDTKRVGLGVFTTTALDVGDVIGEYCGELSELPGLVDGQPKQAVQQNSGYTLLYNAKSMARNYVYVDALKCGSITRFISHACHPNVAFVEQHNRSEVKVLVKMIANVKAGSQITAHYGKERWFRCACDVCWCEDSNKKQ</sequence>
<dbReference type="OMA" id="VESATFC"/>
<dbReference type="InterPro" id="IPR050777">
    <property type="entry name" value="SET2_Histone-Lys_MeTrsfase"/>
</dbReference>
<evidence type="ECO:0000256" key="8">
    <source>
        <dbReference type="SAM" id="MobiDB-lite"/>
    </source>
</evidence>
<dbReference type="GO" id="GO:0046975">
    <property type="term" value="F:histone H3K36 methyltransferase activity"/>
    <property type="evidence" value="ECO:0000318"/>
    <property type="project" value="GO_Central"/>
</dbReference>
<dbReference type="EnsemblProtists" id="Phyra84891">
    <property type="protein sequence ID" value="Phyra84891"/>
    <property type="gene ID" value="Phyra84891"/>
</dbReference>
<evidence type="ECO:0000256" key="4">
    <source>
        <dbReference type="ARBA" id="ARBA00022603"/>
    </source>
</evidence>
<keyword evidence="11" id="KW-1185">Reference proteome</keyword>
<evidence type="ECO:0000256" key="7">
    <source>
        <dbReference type="ARBA" id="ARBA00023242"/>
    </source>
</evidence>
<keyword evidence="3" id="KW-0158">Chromosome</keyword>
<proteinExistence type="predicted"/>
<dbReference type="GO" id="GO:0000785">
    <property type="term" value="C:chromatin"/>
    <property type="evidence" value="ECO:0000318"/>
    <property type="project" value="GO_Central"/>
</dbReference>
<dbReference type="InParanoid" id="H3H356"/>
<dbReference type="PROSITE" id="PS50280">
    <property type="entry name" value="SET"/>
    <property type="match status" value="1"/>
</dbReference>
<dbReference type="STRING" id="164328.H3H356"/>
<evidence type="ECO:0000256" key="5">
    <source>
        <dbReference type="ARBA" id="ARBA00022679"/>
    </source>
</evidence>
<comment type="subcellular location">
    <subcellularLocation>
        <location evidence="2">Chromosome</location>
    </subcellularLocation>
    <subcellularLocation>
        <location evidence="1">Nucleus</location>
    </subcellularLocation>
</comment>
<dbReference type="eggNOG" id="KOG4442">
    <property type="taxonomic scope" value="Eukaryota"/>
</dbReference>
<dbReference type="Pfam" id="PF00856">
    <property type="entry name" value="SET"/>
    <property type="match status" value="1"/>
</dbReference>
<keyword evidence="6" id="KW-0949">S-adenosyl-L-methionine</keyword>
<dbReference type="SMART" id="SM00317">
    <property type="entry name" value="SET"/>
    <property type="match status" value="1"/>
</dbReference>
<dbReference type="HOGENOM" id="CLU_024234_0_0_1"/>
<evidence type="ECO:0000256" key="2">
    <source>
        <dbReference type="ARBA" id="ARBA00004286"/>
    </source>
</evidence>
<dbReference type="SUPFAM" id="SSF82199">
    <property type="entry name" value="SET domain"/>
    <property type="match status" value="1"/>
</dbReference>
<feature type="region of interest" description="Disordered" evidence="8">
    <location>
        <begin position="136"/>
        <end position="156"/>
    </location>
</feature>
<accession>H3H356</accession>
<dbReference type="GO" id="GO:0032259">
    <property type="term" value="P:methylation"/>
    <property type="evidence" value="ECO:0007669"/>
    <property type="project" value="UniProtKB-KW"/>
</dbReference>
<dbReference type="GO" id="GO:0005634">
    <property type="term" value="C:nucleus"/>
    <property type="evidence" value="ECO:0000318"/>
    <property type="project" value="GO_Central"/>
</dbReference>
<dbReference type="GO" id="GO:0006355">
    <property type="term" value="P:regulation of DNA-templated transcription"/>
    <property type="evidence" value="ECO:0000318"/>
    <property type="project" value="GO_Central"/>
</dbReference>
<name>H3H356_PHYRM</name>
<dbReference type="Proteomes" id="UP000005238">
    <property type="component" value="Unassembled WGS sequence"/>
</dbReference>
<dbReference type="PANTHER" id="PTHR22884">
    <property type="entry name" value="SET DOMAIN PROTEINS"/>
    <property type="match status" value="1"/>
</dbReference>
<dbReference type="AlphaFoldDB" id="H3H356"/>
<dbReference type="InterPro" id="IPR046341">
    <property type="entry name" value="SET_dom_sf"/>
</dbReference>
<keyword evidence="7" id="KW-0539">Nucleus</keyword>
<dbReference type="InterPro" id="IPR001214">
    <property type="entry name" value="SET_dom"/>
</dbReference>
<organism evidence="10 11">
    <name type="scientific">Phytophthora ramorum</name>
    <name type="common">Sudden oak death agent</name>
    <dbReference type="NCBI Taxonomy" id="164328"/>
    <lineage>
        <taxon>Eukaryota</taxon>
        <taxon>Sar</taxon>
        <taxon>Stramenopiles</taxon>
        <taxon>Oomycota</taxon>
        <taxon>Peronosporomycetes</taxon>
        <taxon>Peronosporales</taxon>
        <taxon>Peronosporaceae</taxon>
        <taxon>Phytophthora</taxon>
    </lineage>
</organism>
<dbReference type="VEuPathDB" id="FungiDB:KRP23_11175"/>
<feature type="compositionally biased region" description="Polar residues" evidence="8">
    <location>
        <begin position="206"/>
        <end position="220"/>
    </location>
</feature>